<comment type="caution">
    <text evidence="1">The sequence shown here is derived from an EMBL/GenBank/DDBJ whole genome shotgun (WGS) entry which is preliminary data.</text>
</comment>
<evidence type="ECO:0000313" key="2">
    <source>
        <dbReference type="Proteomes" id="UP001597451"/>
    </source>
</evidence>
<sequence length="319" mass="36405">MTNNYEVPKCILKFIQDSISKIPVIVIGSGASAAYGIAGMGQLANYLKKEIIPTENERELWEEFKQLLNNDVDLESALHKVDISERLEKEVVLKTKELILPKDIEIREKLVLGEVDMPLSLLISHLNETANPQIKVVTTNYDRIVEYAVDYAGIDYYSGFLGKYIQKFDGRFNREKVLNKIEILKVHGSLDWYTNSVNEVLALPDSFQNAENLFPTMVTPGKNKYQLTHDDPFRTLITRVDSVFLEAKSLLIIGFGFNDDHIQPKLMQKMRSSQTPIIIISKELTLKTREFIKTNEDSKILGIEEYGDGSNCIWQVKNV</sequence>
<protein>
    <submittedName>
        <fullName evidence="1">SIR2 family protein</fullName>
    </submittedName>
</protein>
<keyword evidence="2" id="KW-1185">Reference proteome</keyword>
<evidence type="ECO:0000313" key="1">
    <source>
        <dbReference type="EMBL" id="MFD2628026.1"/>
    </source>
</evidence>
<reference evidence="2" key="1">
    <citation type="journal article" date="2019" name="Int. J. Syst. Evol. Microbiol.">
        <title>The Global Catalogue of Microorganisms (GCM) 10K type strain sequencing project: providing services to taxonomists for standard genome sequencing and annotation.</title>
        <authorList>
            <consortium name="The Broad Institute Genomics Platform"/>
            <consortium name="The Broad Institute Genome Sequencing Center for Infectious Disease"/>
            <person name="Wu L."/>
            <person name="Ma J."/>
        </authorList>
    </citation>
    <scope>NUCLEOTIDE SEQUENCE [LARGE SCALE GENOMIC DNA]</scope>
    <source>
        <strain evidence="2">TISTR 1858</strain>
    </source>
</reference>
<organism evidence="1 2">
    <name type="scientific">Oceanobacillus kapialis</name>
    <dbReference type="NCBI Taxonomy" id="481353"/>
    <lineage>
        <taxon>Bacteria</taxon>
        <taxon>Bacillati</taxon>
        <taxon>Bacillota</taxon>
        <taxon>Bacilli</taxon>
        <taxon>Bacillales</taxon>
        <taxon>Bacillaceae</taxon>
        <taxon>Oceanobacillus</taxon>
    </lineage>
</organism>
<dbReference type="InterPro" id="IPR029035">
    <property type="entry name" value="DHS-like_NAD/FAD-binding_dom"/>
</dbReference>
<gene>
    <name evidence="1" type="ORF">ACFSUN_04415</name>
</gene>
<name>A0ABW5PXF7_9BACI</name>
<dbReference type="SUPFAM" id="SSF52467">
    <property type="entry name" value="DHS-like NAD/FAD-binding domain"/>
    <property type="match status" value="1"/>
</dbReference>
<accession>A0ABW5PXF7</accession>
<dbReference type="Pfam" id="PF13289">
    <property type="entry name" value="SIR2_2"/>
    <property type="match status" value="1"/>
</dbReference>
<proteinExistence type="predicted"/>
<dbReference type="RefSeq" id="WP_379560705.1">
    <property type="nucleotide sequence ID" value="NZ_JBHUMX010000009.1"/>
</dbReference>
<dbReference type="Proteomes" id="UP001597451">
    <property type="component" value="Unassembled WGS sequence"/>
</dbReference>
<dbReference type="EMBL" id="JBHUMX010000009">
    <property type="protein sequence ID" value="MFD2628026.1"/>
    <property type="molecule type" value="Genomic_DNA"/>
</dbReference>